<gene>
    <name evidence="1" type="ORF">C435_20995</name>
</gene>
<accession>M0JLG4</accession>
<dbReference type="AlphaFoldDB" id="M0JLG4"/>
<dbReference type="RefSeq" id="WP_007190682.1">
    <property type="nucleotide sequence ID" value="NZ_AOLS01000119.1"/>
</dbReference>
<reference evidence="1 2" key="1">
    <citation type="journal article" date="2014" name="PLoS Genet.">
        <title>Phylogenetically driven sequencing of extremely halophilic archaea reveals strategies for static and dynamic osmo-response.</title>
        <authorList>
            <person name="Becker E.A."/>
            <person name="Seitzer P.M."/>
            <person name="Tritt A."/>
            <person name="Larsen D."/>
            <person name="Krusor M."/>
            <person name="Yao A.I."/>
            <person name="Wu D."/>
            <person name="Madern D."/>
            <person name="Eisen J.A."/>
            <person name="Darling A.E."/>
            <person name="Facciotti M.T."/>
        </authorList>
    </citation>
    <scope>NUCLEOTIDE SEQUENCE [LARGE SCALE GENOMIC DNA]</scope>
    <source>
        <strain evidence="1 2">ATCC 33799</strain>
    </source>
</reference>
<name>M0JLG4_9EURY</name>
<dbReference type="EMBL" id="AOLS01000119">
    <property type="protein sequence ID" value="EMA09982.1"/>
    <property type="molecule type" value="Genomic_DNA"/>
</dbReference>
<proteinExistence type="predicted"/>
<comment type="caution">
    <text evidence="1">The sequence shown here is derived from an EMBL/GenBank/DDBJ whole genome shotgun (WGS) entry which is preliminary data.</text>
</comment>
<dbReference type="InterPro" id="IPR011990">
    <property type="entry name" value="TPR-like_helical_dom_sf"/>
</dbReference>
<dbReference type="Gene3D" id="1.25.40.10">
    <property type="entry name" value="Tetratricopeptide repeat domain"/>
    <property type="match status" value="1"/>
</dbReference>
<sequence>MVQLARSIGDTSQGIRLKHIITSDGNKEAEGLVDQLELNQHQLGLELDRGYLPLDLGFEPVEDTKISPSIERCEGESGSPTDETYTDTIDLKIRSEDGSPLRFRTYIVTEEGDKHGPYEFYAPPQKAADWCVEILSREFDEGTFEELYDYYGTDVESEIVRQLLEDTRGYLSSDQFLRVLNICGEALPDFREEINRVYSHNQIAKFLPGGDNDRAFEIDSWPRLRQFCATSSQLRYTPTYNEKELVREAISETTQVISTQKVTRFRRLWSLEQALDISKRYPDQLDYDQFVGLVARSAYEGSYDRARSLVIDRISPSEVDTLTDGIDQAKDHSSKQGWKGLLPIAAKREKEQKTFKFVLANFLQEIGYGTDLPKLYSIFTFKTSAELFDSIGLESFTRTSRFQEHYLRGQRGLKIEDFESARQDLEAAREYSLKEIDEYGEDKFTRLADSWFYLCRAKLNYYTQDGEIEEAIDYLNDAVAAVEAYDDFPDETEQTRCRTRIEALLCEANGDKHLRDQDYSEAESSYGKAIGKLSGIDRDLDNEIRYLKNRRLAIEASIMESDGEYDEAAKTYDKLEAEPDGGNPFVLFHETRSELCRVKAAIVESDFEVAERLLGDVGYTSNALEVEVNQIESLLELLRNYHRGGITEIDQAWDILEEAKESDRNHVDIDFGYGHDYRPAFVNIIGAQRLKNLIEDEEMIDPLVDIAIRDVLNSDVDQIISQEGFSYSSFDESWKNRIPDFITRQIQDIKQEAAKKRSSDNYVSPLESLTGLLEECLEVFVAYDARERYGMDWQSEVDQNGDVSMGNLSGYINKDIFESDEIAEKVRKLISQEKFGDIVLDDQDDDIVGVRNDLAHNNVSSITQDEFCRVRDHVYEVFTTVASEMPVLGKVGEGSQLHGYSVELLVLDHRDRIDIVSDTELQENDIYYFTGEVITSESIKKIDSDEIWSQEAADIFESIESHSDITIS</sequence>
<evidence type="ECO:0000313" key="1">
    <source>
        <dbReference type="EMBL" id="EMA09982.1"/>
    </source>
</evidence>
<dbReference type="Proteomes" id="UP000011687">
    <property type="component" value="Unassembled WGS sequence"/>
</dbReference>
<protein>
    <submittedName>
        <fullName evidence="1">Uncharacterized protein</fullName>
    </submittedName>
</protein>
<evidence type="ECO:0000313" key="2">
    <source>
        <dbReference type="Proteomes" id="UP000011687"/>
    </source>
</evidence>
<organism evidence="1 2">
    <name type="scientific">Haloarcula marismortui ATCC 33799</name>
    <dbReference type="NCBI Taxonomy" id="662475"/>
    <lineage>
        <taxon>Archaea</taxon>
        <taxon>Methanobacteriati</taxon>
        <taxon>Methanobacteriota</taxon>
        <taxon>Stenosarchaea group</taxon>
        <taxon>Halobacteria</taxon>
        <taxon>Halobacteriales</taxon>
        <taxon>Haloarculaceae</taxon>
        <taxon>Haloarcula</taxon>
    </lineage>
</organism>
<keyword evidence="2" id="KW-1185">Reference proteome</keyword>
<dbReference type="PATRIC" id="fig|662475.6.peg.4107"/>